<dbReference type="EMBL" id="KV428108">
    <property type="protein sequence ID" value="KZT36406.1"/>
    <property type="molecule type" value="Genomic_DNA"/>
</dbReference>
<keyword evidence="2" id="KW-1185">Reference proteome</keyword>
<protein>
    <submittedName>
        <fullName evidence="1">Uncharacterized protein</fullName>
    </submittedName>
</protein>
<name>A0A166BIB0_9AGAM</name>
<reference evidence="1 2" key="1">
    <citation type="journal article" date="2016" name="Mol. Biol. Evol.">
        <title>Comparative Genomics of Early-Diverging Mushroom-Forming Fungi Provides Insights into the Origins of Lignocellulose Decay Capabilities.</title>
        <authorList>
            <person name="Nagy L.G."/>
            <person name="Riley R."/>
            <person name="Tritt A."/>
            <person name="Adam C."/>
            <person name="Daum C."/>
            <person name="Floudas D."/>
            <person name="Sun H."/>
            <person name="Yadav J.S."/>
            <person name="Pangilinan J."/>
            <person name="Larsson K.H."/>
            <person name="Matsuura K."/>
            <person name="Barry K."/>
            <person name="Labutti K."/>
            <person name="Kuo R."/>
            <person name="Ohm R.A."/>
            <person name="Bhattacharya S.S."/>
            <person name="Shirouzu T."/>
            <person name="Yoshinaga Y."/>
            <person name="Martin F.M."/>
            <person name="Grigoriev I.V."/>
            <person name="Hibbett D.S."/>
        </authorList>
    </citation>
    <scope>NUCLEOTIDE SEQUENCE [LARGE SCALE GENOMIC DNA]</scope>
    <source>
        <strain evidence="1 2">HHB10207 ss-3</strain>
    </source>
</reference>
<organism evidence="1 2">
    <name type="scientific">Sistotremastrum suecicum HHB10207 ss-3</name>
    <dbReference type="NCBI Taxonomy" id="1314776"/>
    <lineage>
        <taxon>Eukaryota</taxon>
        <taxon>Fungi</taxon>
        <taxon>Dikarya</taxon>
        <taxon>Basidiomycota</taxon>
        <taxon>Agaricomycotina</taxon>
        <taxon>Agaricomycetes</taxon>
        <taxon>Sistotremastrales</taxon>
        <taxon>Sistotremastraceae</taxon>
        <taxon>Sistotremastrum</taxon>
    </lineage>
</organism>
<sequence length="178" mass="19843">MYTSTIIHLWYPLLRTAPWIDDASGVCLGVYGSIPAAITSDQKNPPQLQIITGQLGSTADLVIESITYPGSETLYLEVQASNKNGTPTFGIREWGQYGKGFVQYPNNGITTATRDVTIQAAGTTCGLKLHWQGTTGTSPYFRGQQCWNGDRLLRHLRESHCQRCEVLLFLHLDVRRRL</sequence>
<gene>
    <name evidence="1" type="ORF">SISSUDRAFT_68898</name>
</gene>
<accession>A0A166BIB0</accession>
<proteinExistence type="predicted"/>
<evidence type="ECO:0000313" key="2">
    <source>
        <dbReference type="Proteomes" id="UP000076798"/>
    </source>
</evidence>
<dbReference type="Proteomes" id="UP000076798">
    <property type="component" value="Unassembled WGS sequence"/>
</dbReference>
<dbReference type="AlphaFoldDB" id="A0A166BIB0"/>
<evidence type="ECO:0000313" key="1">
    <source>
        <dbReference type="EMBL" id="KZT36406.1"/>
    </source>
</evidence>